<evidence type="ECO:0000256" key="5">
    <source>
        <dbReference type="ARBA" id="ARBA00022741"/>
    </source>
</evidence>
<evidence type="ECO:0000313" key="10">
    <source>
        <dbReference type="EMBL" id="MBM6913011.1"/>
    </source>
</evidence>
<evidence type="ECO:0000256" key="1">
    <source>
        <dbReference type="ARBA" id="ARBA00000085"/>
    </source>
</evidence>
<gene>
    <name evidence="10" type="ORF">H6A01_06715</name>
</gene>
<dbReference type="EC" id="2.7.13.3" evidence="2"/>
<dbReference type="InterPro" id="IPR022066">
    <property type="entry name" value="PdtaS_GAF"/>
</dbReference>
<keyword evidence="4" id="KW-0808">Transferase</keyword>
<evidence type="ECO:0000256" key="8">
    <source>
        <dbReference type="ARBA" id="ARBA00023012"/>
    </source>
</evidence>
<sequence>MVELCKQFTSLTDDEIEELLKVISYWETEAVAPDADVFVDVFNEIKKNALVVYHRTPLSKPSMYDHAVVGLDALMENEPGVLRTMQLGINSIGLIALSQEGKLIRQSIYPIKYGAKVIGTLIIETDGSIPSDENETSIEAIIDTNYITDDFIINQLSENVLVFDAKGILLSANAGAKELYRRLGYRNNIIGMSYDNLTLDYVTFDYIKFKIERESGNWSIDSESKYLHYYFVIKHSWIALRERLVVVVQDVTEFKRREEELVLKSVAIQEMHHRVKNNLQSIVSLLKIQERRAKHGETKKVLQDSVSRIMAIASTHELLSKQMENYTLLEQTLTMIVHNFHHIFANYKDVKICLQVDSEVYITTDQVVAVSVIVNELLQNVFDHAYNDRQGGNVTVVGKLVNSTIFIEVSDDGSGFDISAVNEDSLGMMIIKGYVKDKLKGKLKIESDGNGTRVSFRFRYDVTM</sequence>
<dbReference type="SMART" id="SM00387">
    <property type="entry name" value="HATPase_c"/>
    <property type="match status" value="1"/>
</dbReference>
<evidence type="ECO:0000256" key="2">
    <source>
        <dbReference type="ARBA" id="ARBA00012438"/>
    </source>
</evidence>
<keyword evidence="11" id="KW-1185">Reference proteome</keyword>
<dbReference type="Pfam" id="PF12282">
    <property type="entry name" value="GAF_PdtaS"/>
    <property type="match status" value="1"/>
</dbReference>
<dbReference type="InterPro" id="IPR005467">
    <property type="entry name" value="His_kinase_dom"/>
</dbReference>
<dbReference type="InterPro" id="IPR038424">
    <property type="entry name" value="H_kinase_PdtaS_GAF_sf"/>
</dbReference>
<dbReference type="EMBL" id="JACJLA010000011">
    <property type="protein sequence ID" value="MBM6913011.1"/>
    <property type="molecule type" value="Genomic_DNA"/>
</dbReference>
<feature type="domain" description="Histidine kinase" evidence="9">
    <location>
        <begin position="270"/>
        <end position="462"/>
    </location>
</feature>
<dbReference type="GO" id="GO:0016301">
    <property type="term" value="F:kinase activity"/>
    <property type="evidence" value="ECO:0007669"/>
    <property type="project" value="UniProtKB-KW"/>
</dbReference>
<evidence type="ECO:0000313" key="11">
    <source>
        <dbReference type="Proteomes" id="UP000707138"/>
    </source>
</evidence>
<accession>A0ABS2GFQ7</accession>
<keyword evidence="6 10" id="KW-0418">Kinase</keyword>
<reference evidence="10 11" key="1">
    <citation type="journal article" date="2021" name="Sci. Rep.">
        <title>The distribution of antibiotic resistance genes in chicken gut microbiota commensals.</title>
        <authorList>
            <person name="Juricova H."/>
            <person name="Matiasovicova J."/>
            <person name="Kubasova T."/>
            <person name="Cejkova D."/>
            <person name="Rychlik I."/>
        </authorList>
    </citation>
    <scope>NUCLEOTIDE SEQUENCE [LARGE SCALE GENOMIC DNA]</scope>
    <source>
        <strain evidence="10 11">An537</strain>
    </source>
</reference>
<dbReference type="Gene3D" id="3.30.450.20">
    <property type="entry name" value="PAS domain"/>
    <property type="match status" value="1"/>
</dbReference>
<keyword evidence="7" id="KW-0067">ATP-binding</keyword>
<dbReference type="InterPro" id="IPR011495">
    <property type="entry name" value="Sig_transdc_His_kin_sub2_dim/P"/>
</dbReference>
<dbReference type="InterPro" id="IPR003594">
    <property type="entry name" value="HATPase_dom"/>
</dbReference>
<evidence type="ECO:0000256" key="4">
    <source>
        <dbReference type="ARBA" id="ARBA00022679"/>
    </source>
</evidence>
<dbReference type="Gene3D" id="3.30.450.280">
    <property type="entry name" value="GAF domain"/>
    <property type="match status" value="1"/>
</dbReference>
<keyword evidence="3" id="KW-0597">Phosphoprotein</keyword>
<dbReference type="Proteomes" id="UP000707138">
    <property type="component" value="Unassembled WGS sequence"/>
</dbReference>
<name>A0ABS2GFQ7_9FIRM</name>
<dbReference type="PANTHER" id="PTHR41523">
    <property type="entry name" value="TWO-COMPONENT SYSTEM SENSOR PROTEIN"/>
    <property type="match status" value="1"/>
</dbReference>
<evidence type="ECO:0000256" key="3">
    <source>
        <dbReference type="ARBA" id="ARBA00022553"/>
    </source>
</evidence>
<dbReference type="SUPFAM" id="SSF55874">
    <property type="entry name" value="ATPase domain of HSP90 chaperone/DNA topoisomerase II/histidine kinase"/>
    <property type="match status" value="1"/>
</dbReference>
<evidence type="ECO:0000259" key="9">
    <source>
        <dbReference type="PROSITE" id="PS50109"/>
    </source>
</evidence>
<comment type="caution">
    <text evidence="10">The sequence shown here is derived from an EMBL/GenBank/DDBJ whole genome shotgun (WGS) entry which is preliminary data.</text>
</comment>
<dbReference type="PROSITE" id="PS50109">
    <property type="entry name" value="HIS_KIN"/>
    <property type="match status" value="1"/>
</dbReference>
<evidence type="ECO:0000256" key="6">
    <source>
        <dbReference type="ARBA" id="ARBA00022777"/>
    </source>
</evidence>
<dbReference type="Pfam" id="PF07568">
    <property type="entry name" value="HisKA_2"/>
    <property type="match status" value="1"/>
</dbReference>
<dbReference type="Gene3D" id="3.30.565.10">
    <property type="entry name" value="Histidine kinase-like ATPase, C-terminal domain"/>
    <property type="match status" value="1"/>
</dbReference>
<keyword evidence="5" id="KW-0547">Nucleotide-binding</keyword>
<dbReference type="PANTHER" id="PTHR41523:SF8">
    <property type="entry name" value="ETHYLENE RESPONSE SENSOR PROTEIN"/>
    <property type="match status" value="1"/>
</dbReference>
<dbReference type="Pfam" id="PF13581">
    <property type="entry name" value="HATPase_c_2"/>
    <property type="match status" value="1"/>
</dbReference>
<comment type="catalytic activity">
    <reaction evidence="1">
        <text>ATP + protein L-histidine = ADP + protein N-phospho-L-histidine.</text>
        <dbReference type="EC" id="2.7.13.3"/>
    </reaction>
</comment>
<protein>
    <recommendedName>
        <fullName evidence="2">histidine kinase</fullName>
        <ecNumber evidence="2">2.7.13.3</ecNumber>
    </recommendedName>
</protein>
<proteinExistence type="predicted"/>
<organism evidence="10 11">
    <name type="scientific">Veillonella magna</name>
    <dbReference type="NCBI Taxonomy" id="464322"/>
    <lineage>
        <taxon>Bacteria</taxon>
        <taxon>Bacillati</taxon>
        <taxon>Bacillota</taxon>
        <taxon>Negativicutes</taxon>
        <taxon>Veillonellales</taxon>
        <taxon>Veillonellaceae</taxon>
        <taxon>Veillonella</taxon>
    </lineage>
</organism>
<dbReference type="InterPro" id="IPR036890">
    <property type="entry name" value="HATPase_C_sf"/>
</dbReference>
<evidence type="ECO:0000256" key="7">
    <source>
        <dbReference type="ARBA" id="ARBA00022840"/>
    </source>
</evidence>
<keyword evidence="8" id="KW-0902">Two-component regulatory system</keyword>